<keyword evidence="2" id="KW-0663">Pyridoxal phosphate</keyword>
<name>A0ABN8I4B5_9NEOP</name>
<accession>A0ABN8I4B5</accession>
<dbReference type="Gene3D" id="3.90.1150.10">
    <property type="entry name" value="Aspartate Aminotransferase, domain 1"/>
    <property type="match status" value="1"/>
</dbReference>
<keyword evidence="5" id="KW-1185">Reference proteome</keyword>
<proteinExistence type="predicted"/>
<dbReference type="Proteomes" id="UP000837857">
    <property type="component" value="Chromosome 18"/>
</dbReference>
<sequence>MMRNDQRNLYRQPDSPYDVWEMERDSISQTEEVDCGAVISSLQLRPALFVPNFEANLPGNMYSTSMTVPVPEIVDRQFEKPLLCGPGPCDVWPSVAEALTRPVLSPMCDELFNVFDDLRAGIQYLFQTRSKLVLAMSGSGHAGMEAVISNLVAPKETILIATRGIWDERAYNISKRYGINPIVYRIPCNRSFTFAELETQLKRYRPTALFITHGDSSSGTVQKIEGLGEICHRYGTLLLIDTVVSLGAAPFFMDAWGVDGVYTSTQKALSGPAGISPVAFSARAEEKINNRKHEPPFYFDIKLLAKQWNCYGNTRTYHHTLSSPLLWALRCCLREICQETLEKSWERHARVTEYFHKRLQQLSVSCLVPNPENRLVTVVTVVLPRGYDYLKVINHMIEKHNVRIFPGLGPTAGKSLRIGIMGVNSTFQVADTIIDALTDALQSLTKSSL</sequence>
<evidence type="ECO:0000256" key="1">
    <source>
        <dbReference type="ARBA" id="ARBA00001933"/>
    </source>
</evidence>
<evidence type="ECO:0000313" key="4">
    <source>
        <dbReference type="EMBL" id="CAH2048641.1"/>
    </source>
</evidence>
<feature type="domain" description="Aminotransferase class V" evidence="3">
    <location>
        <begin position="111"/>
        <end position="404"/>
    </location>
</feature>
<dbReference type="PANTHER" id="PTHR21152:SF40">
    <property type="entry name" value="ALANINE--GLYOXYLATE AMINOTRANSFERASE"/>
    <property type="match status" value="1"/>
</dbReference>
<feature type="non-terminal residue" evidence="4">
    <location>
        <position position="449"/>
    </location>
</feature>
<dbReference type="EMBL" id="OW152830">
    <property type="protein sequence ID" value="CAH2048641.1"/>
    <property type="molecule type" value="Genomic_DNA"/>
</dbReference>
<dbReference type="Gene3D" id="3.40.640.10">
    <property type="entry name" value="Type I PLP-dependent aspartate aminotransferase-like (Major domain)"/>
    <property type="match status" value="1"/>
</dbReference>
<comment type="cofactor">
    <cofactor evidence="1">
        <name>pyridoxal 5'-phosphate</name>
        <dbReference type="ChEBI" id="CHEBI:597326"/>
    </cofactor>
</comment>
<reference evidence="4" key="1">
    <citation type="submission" date="2022-03" db="EMBL/GenBank/DDBJ databases">
        <authorList>
            <person name="Martin H S."/>
        </authorList>
    </citation>
    <scope>NUCLEOTIDE SEQUENCE</scope>
</reference>
<dbReference type="SUPFAM" id="SSF53383">
    <property type="entry name" value="PLP-dependent transferases"/>
    <property type="match status" value="1"/>
</dbReference>
<organism evidence="4 5">
    <name type="scientific">Iphiclides podalirius</name>
    <name type="common">scarce swallowtail</name>
    <dbReference type="NCBI Taxonomy" id="110791"/>
    <lineage>
        <taxon>Eukaryota</taxon>
        <taxon>Metazoa</taxon>
        <taxon>Ecdysozoa</taxon>
        <taxon>Arthropoda</taxon>
        <taxon>Hexapoda</taxon>
        <taxon>Insecta</taxon>
        <taxon>Pterygota</taxon>
        <taxon>Neoptera</taxon>
        <taxon>Endopterygota</taxon>
        <taxon>Lepidoptera</taxon>
        <taxon>Glossata</taxon>
        <taxon>Ditrysia</taxon>
        <taxon>Papilionoidea</taxon>
        <taxon>Papilionidae</taxon>
        <taxon>Papilioninae</taxon>
        <taxon>Iphiclides</taxon>
    </lineage>
</organism>
<dbReference type="InterPro" id="IPR015421">
    <property type="entry name" value="PyrdxlP-dep_Trfase_major"/>
</dbReference>
<dbReference type="InterPro" id="IPR000192">
    <property type="entry name" value="Aminotrans_V_dom"/>
</dbReference>
<dbReference type="InterPro" id="IPR015422">
    <property type="entry name" value="PyrdxlP-dep_Trfase_small"/>
</dbReference>
<evidence type="ECO:0000256" key="2">
    <source>
        <dbReference type="ARBA" id="ARBA00022898"/>
    </source>
</evidence>
<protein>
    <recommendedName>
        <fullName evidence="3">Aminotransferase class V domain-containing protein</fullName>
    </recommendedName>
</protein>
<evidence type="ECO:0000313" key="5">
    <source>
        <dbReference type="Proteomes" id="UP000837857"/>
    </source>
</evidence>
<dbReference type="InterPro" id="IPR015424">
    <property type="entry name" value="PyrdxlP-dep_Trfase"/>
</dbReference>
<dbReference type="Pfam" id="PF00266">
    <property type="entry name" value="Aminotran_5"/>
    <property type="match status" value="1"/>
</dbReference>
<evidence type="ECO:0000259" key="3">
    <source>
        <dbReference type="Pfam" id="PF00266"/>
    </source>
</evidence>
<gene>
    <name evidence="4" type="ORF">IPOD504_LOCUS6246</name>
</gene>
<dbReference type="PANTHER" id="PTHR21152">
    <property type="entry name" value="AMINOTRANSFERASE CLASS V"/>
    <property type="match status" value="1"/>
</dbReference>